<dbReference type="Proteomes" id="UP000267430">
    <property type="component" value="Unassembled WGS sequence"/>
</dbReference>
<protein>
    <submittedName>
        <fullName evidence="3">Uncharacterized protein</fullName>
    </submittedName>
</protein>
<gene>
    <name evidence="3" type="ORF">ELQ35_02340</name>
</gene>
<comment type="caution">
    <text evidence="3">The sequence shown here is derived from an EMBL/GenBank/DDBJ whole genome shotgun (WGS) entry which is preliminary data.</text>
</comment>
<keyword evidence="4" id="KW-1185">Reference proteome</keyword>
<feature type="chain" id="PRO_5039604669" evidence="2">
    <location>
        <begin position="23"/>
        <end position="172"/>
    </location>
</feature>
<sequence length="172" mass="20233">MKKILLLVIVSAILVITAACSAGEPVGTMQSYIGNAHVEGDDVFFEFNGTYYKAKNQKDRFEKVKGDYMTMIALSNGDYKIQENDKETPVQNPFSYETQKQKEEDSKKAREEDRLADEQRKQQLEDERNEHLRSLKKNRMEIEKARMEMKQDRQEKELEMERRTLETRLNSQ</sequence>
<dbReference type="OrthoDB" id="9822829at2"/>
<name>A0A433HUR0_9BACI</name>
<evidence type="ECO:0000256" key="2">
    <source>
        <dbReference type="SAM" id="SignalP"/>
    </source>
</evidence>
<evidence type="ECO:0000256" key="1">
    <source>
        <dbReference type="SAM" id="MobiDB-lite"/>
    </source>
</evidence>
<dbReference type="EMBL" id="RYZZ01000003">
    <property type="protein sequence ID" value="RUQ32052.1"/>
    <property type="molecule type" value="Genomic_DNA"/>
</dbReference>
<keyword evidence="2" id="KW-0732">Signal</keyword>
<feature type="signal peptide" evidence="2">
    <location>
        <begin position="1"/>
        <end position="22"/>
    </location>
</feature>
<proteinExistence type="predicted"/>
<dbReference type="PROSITE" id="PS51257">
    <property type="entry name" value="PROKAR_LIPOPROTEIN"/>
    <property type="match status" value="1"/>
</dbReference>
<evidence type="ECO:0000313" key="4">
    <source>
        <dbReference type="Proteomes" id="UP000267430"/>
    </source>
</evidence>
<accession>A0A433HUR0</accession>
<feature type="compositionally biased region" description="Basic and acidic residues" evidence="1">
    <location>
        <begin position="99"/>
        <end position="166"/>
    </location>
</feature>
<feature type="compositionally biased region" description="Polar residues" evidence="1">
    <location>
        <begin position="89"/>
        <end position="98"/>
    </location>
</feature>
<feature type="region of interest" description="Disordered" evidence="1">
    <location>
        <begin position="78"/>
        <end position="172"/>
    </location>
</feature>
<dbReference type="AlphaFoldDB" id="A0A433HUR0"/>
<evidence type="ECO:0000313" key="3">
    <source>
        <dbReference type="EMBL" id="RUQ32052.1"/>
    </source>
</evidence>
<reference evidence="3 4" key="1">
    <citation type="submission" date="2018-12" db="EMBL/GenBank/DDBJ databases">
        <title>Bacillus chawlae sp. nov., Bacillus glennii sp. nov., and Bacillus saganii sp. nov. Isolated from the Vehicle Assembly Building at Kennedy Space Center where the Viking Spacecraft were Assembled.</title>
        <authorList>
            <person name="Seuylemezian A."/>
            <person name="Vaishampayan P."/>
        </authorList>
    </citation>
    <scope>NUCLEOTIDE SEQUENCE [LARGE SCALE GENOMIC DNA]</scope>
    <source>
        <strain evidence="3 4">L5</strain>
    </source>
</reference>
<organism evidence="3 4">
    <name type="scientific">Peribacillus cavernae</name>
    <dbReference type="NCBI Taxonomy" id="1674310"/>
    <lineage>
        <taxon>Bacteria</taxon>
        <taxon>Bacillati</taxon>
        <taxon>Bacillota</taxon>
        <taxon>Bacilli</taxon>
        <taxon>Bacillales</taxon>
        <taxon>Bacillaceae</taxon>
        <taxon>Peribacillus</taxon>
    </lineage>
</organism>
<dbReference type="RefSeq" id="WP_126863252.1">
    <property type="nucleotide sequence ID" value="NZ_JAUSTX010000013.1"/>
</dbReference>